<comment type="caution">
    <text evidence="2">The sequence shown here is derived from an EMBL/GenBank/DDBJ whole genome shotgun (WGS) entry which is preliminary data.</text>
</comment>
<evidence type="ECO:0000313" key="3">
    <source>
        <dbReference type="Proteomes" id="UP001595884"/>
    </source>
</evidence>
<evidence type="ECO:0000256" key="1">
    <source>
        <dbReference type="SAM" id="SignalP"/>
    </source>
</evidence>
<keyword evidence="1" id="KW-0732">Signal</keyword>
<name>A0ABV9MTR5_9MICC</name>
<dbReference type="EMBL" id="JBHSHE010000090">
    <property type="protein sequence ID" value="MFC4718018.1"/>
    <property type="molecule type" value="Genomic_DNA"/>
</dbReference>
<keyword evidence="3" id="KW-1185">Reference proteome</keyword>
<sequence>MKSAFRMGVVAFTSFFLAASSLVPAYSSEASSVSDSESEVAAAVEPTEIPMPLSDLANEILDTQPANSSSTLSFPPIATAPVLYVYSIGAMTVTDSGVTIKDGFGRNIPLTLTSGDGSGENFYSGTTQSGKKVNVHLVSSEPEAPLQDPESLWQPGDPIDEVPVNGEAHETEVEVTPALLASSQMKPLLAVATTDDAMTVATPAGVNVNQVLTYDSTLQVAQPASQVSHAGGSITMSRADGNTALGVELEDENGASTLTVPIATPAAAKKNNWTEIYYTTFIAPKFVNAKLCRLSSMDHVTMYHNGNNRSWKSLSNGSAYASYKTVAGVKVDWARRKMYNIAKVGISKGYDHNYRFTRQKQASAKGIKFSKQKQTSTYANVEIKHAIGNPLCNAAGAISHTTNIKMYRSGLVKVISLRVRVPNHEVYARTNLKGSWTNLDRLSGTSFYCLTFPCGRQGMNKSRMLPIR</sequence>
<organism evidence="2 3">
    <name type="scientific">Glutamicibacter bergerei</name>
    <dbReference type="NCBI Taxonomy" id="256702"/>
    <lineage>
        <taxon>Bacteria</taxon>
        <taxon>Bacillati</taxon>
        <taxon>Actinomycetota</taxon>
        <taxon>Actinomycetes</taxon>
        <taxon>Micrococcales</taxon>
        <taxon>Micrococcaceae</taxon>
        <taxon>Glutamicibacter</taxon>
    </lineage>
</organism>
<feature type="chain" id="PRO_5046477963" evidence="1">
    <location>
        <begin position="26"/>
        <end position="468"/>
    </location>
</feature>
<proteinExistence type="predicted"/>
<gene>
    <name evidence="2" type="ORF">ACFO7V_18005</name>
</gene>
<reference evidence="3" key="1">
    <citation type="journal article" date="2019" name="Int. J. Syst. Evol. Microbiol.">
        <title>The Global Catalogue of Microorganisms (GCM) 10K type strain sequencing project: providing services to taxonomists for standard genome sequencing and annotation.</title>
        <authorList>
            <consortium name="The Broad Institute Genomics Platform"/>
            <consortium name="The Broad Institute Genome Sequencing Center for Infectious Disease"/>
            <person name="Wu L."/>
            <person name="Ma J."/>
        </authorList>
    </citation>
    <scope>NUCLEOTIDE SEQUENCE [LARGE SCALE GENOMIC DNA]</scope>
    <source>
        <strain evidence="3">CGMCC 1.12849</strain>
    </source>
</reference>
<dbReference type="RefSeq" id="WP_346058919.1">
    <property type="nucleotide sequence ID" value="NZ_BAAAVQ010000015.1"/>
</dbReference>
<accession>A0ABV9MTR5</accession>
<evidence type="ECO:0000313" key="2">
    <source>
        <dbReference type="EMBL" id="MFC4718018.1"/>
    </source>
</evidence>
<protein>
    <submittedName>
        <fullName evidence="2">Uncharacterized protein</fullName>
    </submittedName>
</protein>
<dbReference type="Proteomes" id="UP001595884">
    <property type="component" value="Unassembled WGS sequence"/>
</dbReference>
<feature type="signal peptide" evidence="1">
    <location>
        <begin position="1"/>
        <end position="25"/>
    </location>
</feature>